<sequence>LGGAMLWSIDQDDYTGLFCNQGEFPFTYRVRDILLSSNTYDDQDTFTTTKVTKLRTTQKFTFVPIRRNTTQKHKVTSTSTFTNESVKNSEIFYSLFIILLIIMMR</sequence>
<comment type="caution">
    <text evidence="2">The sequence shown here is derived from an EMBL/GenBank/DDBJ whole genome shotgun (WGS) entry which is preliminary data.</text>
</comment>
<evidence type="ECO:0000259" key="1">
    <source>
        <dbReference type="PROSITE" id="PS51910"/>
    </source>
</evidence>
<dbReference type="AlphaFoldDB" id="A0A819N149"/>
<dbReference type="PROSITE" id="PS51910">
    <property type="entry name" value="GH18_2"/>
    <property type="match status" value="1"/>
</dbReference>
<dbReference type="SUPFAM" id="SSF51445">
    <property type="entry name" value="(Trans)glycosidases"/>
    <property type="match status" value="1"/>
</dbReference>
<proteinExistence type="predicted"/>
<protein>
    <recommendedName>
        <fullName evidence="1">GH18 domain-containing protein</fullName>
    </recommendedName>
</protein>
<dbReference type="InterPro" id="IPR017853">
    <property type="entry name" value="GH"/>
</dbReference>
<dbReference type="GO" id="GO:0005975">
    <property type="term" value="P:carbohydrate metabolic process"/>
    <property type="evidence" value="ECO:0007669"/>
    <property type="project" value="InterPro"/>
</dbReference>
<dbReference type="EMBL" id="CAJOAZ010003166">
    <property type="protein sequence ID" value="CAF3989474.1"/>
    <property type="molecule type" value="Genomic_DNA"/>
</dbReference>
<dbReference type="Gene3D" id="3.20.20.80">
    <property type="entry name" value="Glycosidases"/>
    <property type="match status" value="1"/>
</dbReference>
<accession>A0A819N149</accession>
<dbReference type="InterPro" id="IPR001223">
    <property type="entry name" value="Glyco_hydro18_cat"/>
</dbReference>
<evidence type="ECO:0000313" key="3">
    <source>
        <dbReference type="Proteomes" id="UP000663844"/>
    </source>
</evidence>
<feature type="domain" description="GH18" evidence="1">
    <location>
        <begin position="1"/>
        <end position="37"/>
    </location>
</feature>
<evidence type="ECO:0000313" key="2">
    <source>
        <dbReference type="EMBL" id="CAF3989474.1"/>
    </source>
</evidence>
<gene>
    <name evidence="2" type="ORF">OXD698_LOCUS28860</name>
</gene>
<name>A0A819N149_9BILA</name>
<feature type="non-terminal residue" evidence="2">
    <location>
        <position position="1"/>
    </location>
</feature>
<reference evidence="2" key="1">
    <citation type="submission" date="2021-02" db="EMBL/GenBank/DDBJ databases">
        <authorList>
            <person name="Nowell W R."/>
        </authorList>
    </citation>
    <scope>NUCLEOTIDE SEQUENCE</scope>
</reference>
<organism evidence="2 3">
    <name type="scientific">Adineta steineri</name>
    <dbReference type="NCBI Taxonomy" id="433720"/>
    <lineage>
        <taxon>Eukaryota</taxon>
        <taxon>Metazoa</taxon>
        <taxon>Spiralia</taxon>
        <taxon>Gnathifera</taxon>
        <taxon>Rotifera</taxon>
        <taxon>Eurotatoria</taxon>
        <taxon>Bdelloidea</taxon>
        <taxon>Adinetida</taxon>
        <taxon>Adinetidae</taxon>
        <taxon>Adineta</taxon>
    </lineage>
</organism>
<dbReference type="Proteomes" id="UP000663844">
    <property type="component" value="Unassembled WGS sequence"/>
</dbReference>